<dbReference type="InterPro" id="IPR043917">
    <property type="entry name" value="DUF5753"/>
</dbReference>
<feature type="domain" description="DUF5753" evidence="1">
    <location>
        <begin position="31"/>
        <end position="196"/>
    </location>
</feature>
<gene>
    <name evidence="2" type="ORF">E6W39_31310</name>
</gene>
<accession>A0A540WA74</accession>
<dbReference type="AlphaFoldDB" id="A0A540WA74"/>
<proteinExistence type="predicted"/>
<keyword evidence="3" id="KW-1185">Reference proteome</keyword>
<protein>
    <submittedName>
        <fullName evidence="2">DNA-binding protein</fullName>
    </submittedName>
</protein>
<evidence type="ECO:0000313" key="3">
    <source>
        <dbReference type="Proteomes" id="UP000319103"/>
    </source>
</evidence>
<dbReference type="RefSeq" id="WP_141636348.1">
    <property type="nucleotide sequence ID" value="NZ_VIGB01000003.1"/>
</dbReference>
<dbReference type="Pfam" id="PF19054">
    <property type="entry name" value="DUF5753"/>
    <property type="match status" value="1"/>
</dbReference>
<dbReference type="GO" id="GO:0003677">
    <property type="term" value="F:DNA binding"/>
    <property type="evidence" value="ECO:0007669"/>
    <property type="project" value="UniProtKB-KW"/>
</dbReference>
<comment type="caution">
    <text evidence="2">The sequence shown here is derived from an EMBL/GenBank/DDBJ whole genome shotgun (WGS) entry which is preliminary data.</text>
</comment>
<dbReference type="EMBL" id="VIGB01000003">
    <property type="protein sequence ID" value="TQF05898.1"/>
    <property type="molecule type" value="Genomic_DNA"/>
</dbReference>
<dbReference type="Proteomes" id="UP000319103">
    <property type="component" value="Unassembled WGS sequence"/>
</dbReference>
<evidence type="ECO:0000313" key="2">
    <source>
        <dbReference type="EMBL" id="TQF05898.1"/>
    </source>
</evidence>
<dbReference type="OrthoDB" id="4966777at2"/>
<evidence type="ECO:0000259" key="1">
    <source>
        <dbReference type="Pfam" id="PF19054"/>
    </source>
</evidence>
<sequence>MQNSPTTNAIWDNLLQSGTGPVQQGFLDLAKNTHDFVGYSPDVVWGNLQTPEYAAAMLRLVVDFHEIPDDIEAGVAARTARAQYIGQEGRTYHVLLGEQALLTNIGGADVMRGQLQRLLDATTLPGLTLGIIPARARLLIYPAEGFSFFDDCRIEVEGFRGSETITEPPRLAVFRKAFGLLQSSAVYGQQARELIAATMAAT</sequence>
<keyword evidence="2" id="KW-0238">DNA-binding</keyword>
<organism evidence="2 3">
    <name type="scientific">Kitasatospora acidiphila</name>
    <dbReference type="NCBI Taxonomy" id="2567942"/>
    <lineage>
        <taxon>Bacteria</taxon>
        <taxon>Bacillati</taxon>
        <taxon>Actinomycetota</taxon>
        <taxon>Actinomycetes</taxon>
        <taxon>Kitasatosporales</taxon>
        <taxon>Streptomycetaceae</taxon>
        <taxon>Kitasatospora</taxon>
    </lineage>
</organism>
<name>A0A540WA74_9ACTN</name>
<reference evidence="2 3" key="1">
    <citation type="submission" date="2019-06" db="EMBL/GenBank/DDBJ databases">
        <title>Description of Kitasatospora acidophila sp. nov. isolated from pine grove soil, and reclassification of Streptomyces novaecaesareae to Kitasatospora novaeceasareae comb. nov.</title>
        <authorList>
            <person name="Kim M.J."/>
        </authorList>
    </citation>
    <scope>NUCLEOTIDE SEQUENCE [LARGE SCALE GENOMIC DNA]</scope>
    <source>
        <strain evidence="2 3">MMS16-CNU292</strain>
    </source>
</reference>